<evidence type="ECO:0000313" key="6">
    <source>
        <dbReference type="Proteomes" id="UP000275865"/>
    </source>
</evidence>
<evidence type="ECO:0000313" key="3">
    <source>
        <dbReference type="EMBL" id="RKN14557.1"/>
    </source>
</evidence>
<dbReference type="InterPro" id="IPR006311">
    <property type="entry name" value="TAT_signal"/>
</dbReference>
<dbReference type="PROSITE" id="PS51318">
    <property type="entry name" value="TAT"/>
    <property type="match status" value="1"/>
</dbReference>
<sequence>MTRSVRRRAHGPGSLLGAALVALLGASVAAPAAQAASESASGKPAPNCAPGARAVGFSDALDKVTVKGVQVGGLSAITYDERSHGYVSVVDRSGTLPAQLWFFRDPGHPRVTGSTLLTKADGTPYDGTNFDAEGLAVLPDGRFLVSSESEPSIRIFGRDGVERGELPVPARFRVSPAGEATDNGTLEGLGISPDGQYVYAAMEDTLSGDVSPTGEAVWRRILVYRADRHHDYRLVRQIGYKVDQGLRIAEIAPYGDGRFVVLEAAFTANVGNTVRLYAVTGADRAGDVTSIRNLSAAPGRDVIGKRLVADLVNCPTLGATSPEPQINPLLDNYEALTVDRGRGDGKAEIHLISDDNFNPIQVTRVLTLQARLP</sequence>
<dbReference type="EMBL" id="RAZT01000011">
    <property type="protein sequence ID" value="RKN29668.1"/>
    <property type="molecule type" value="Genomic_DNA"/>
</dbReference>
<comment type="caution">
    <text evidence="4">The sequence shown here is derived from an EMBL/GenBank/DDBJ whole genome shotgun (WGS) entry which is preliminary data.</text>
</comment>
<dbReference type="Proteomes" id="UP000275865">
    <property type="component" value="Unassembled WGS sequence"/>
</dbReference>
<dbReference type="Proteomes" id="UP000271548">
    <property type="component" value="Unassembled WGS sequence"/>
</dbReference>
<keyword evidence="1" id="KW-0732">Signal</keyword>
<evidence type="ECO:0000259" key="2">
    <source>
        <dbReference type="Pfam" id="PF13449"/>
    </source>
</evidence>
<dbReference type="OrthoDB" id="9758957at2"/>
<dbReference type="RefSeq" id="WP_120682854.1">
    <property type="nucleotide sequence ID" value="NZ_RAZS01000013.1"/>
</dbReference>
<proteinExistence type="predicted"/>
<feature type="domain" description="Phytase-like" evidence="2">
    <location>
        <begin position="70"/>
        <end position="357"/>
    </location>
</feature>
<accession>A0A3A9XX21</accession>
<reference evidence="5 6" key="1">
    <citation type="submission" date="2018-09" db="EMBL/GenBank/DDBJ databases">
        <title>Micromonospora sp. nov. MS1-9, isolated from a root of Musa sp.</title>
        <authorList>
            <person name="Kuncharoen N."/>
            <person name="Kudo T."/>
            <person name="Ohkuma M."/>
            <person name="Yuki M."/>
            <person name="Tanasupawat S."/>
        </authorList>
    </citation>
    <scope>NUCLEOTIDE SEQUENCE [LARGE SCALE GENOMIC DNA]</scope>
    <source>
        <strain evidence="4 6">MS1-9</strain>
        <strain evidence="3 5">NGC1-4</strain>
    </source>
</reference>
<feature type="chain" id="PRO_5017272830" evidence="1">
    <location>
        <begin position="36"/>
        <end position="373"/>
    </location>
</feature>
<feature type="signal peptide" evidence="1">
    <location>
        <begin position="1"/>
        <end position="35"/>
    </location>
</feature>
<evidence type="ECO:0000313" key="4">
    <source>
        <dbReference type="EMBL" id="RKN29668.1"/>
    </source>
</evidence>
<dbReference type="EMBL" id="RAZS01000013">
    <property type="protein sequence ID" value="RKN14557.1"/>
    <property type="molecule type" value="Genomic_DNA"/>
</dbReference>
<dbReference type="AlphaFoldDB" id="A0A3A9XX21"/>
<organism evidence="4 6">
    <name type="scientific">Micromonospora musae</name>
    <dbReference type="NCBI Taxonomy" id="1894970"/>
    <lineage>
        <taxon>Bacteria</taxon>
        <taxon>Bacillati</taxon>
        <taxon>Actinomycetota</taxon>
        <taxon>Actinomycetes</taxon>
        <taxon>Micromonosporales</taxon>
        <taxon>Micromonosporaceae</taxon>
        <taxon>Micromonospora</taxon>
    </lineage>
</organism>
<evidence type="ECO:0000313" key="5">
    <source>
        <dbReference type="Proteomes" id="UP000271548"/>
    </source>
</evidence>
<gene>
    <name evidence="4" type="ORF">D7044_22855</name>
    <name evidence="3" type="ORF">D7147_27690</name>
</gene>
<protein>
    <submittedName>
        <fullName evidence="4">Esterase-like activity of phytase family protein</fullName>
    </submittedName>
</protein>
<dbReference type="Pfam" id="PF13449">
    <property type="entry name" value="Phytase-like"/>
    <property type="match status" value="1"/>
</dbReference>
<evidence type="ECO:0000256" key="1">
    <source>
        <dbReference type="SAM" id="SignalP"/>
    </source>
</evidence>
<dbReference type="SUPFAM" id="SSF75011">
    <property type="entry name" value="3-carboxy-cis,cis-mucoante lactonizing enzyme"/>
    <property type="match status" value="1"/>
</dbReference>
<keyword evidence="5" id="KW-1185">Reference proteome</keyword>
<dbReference type="InterPro" id="IPR027372">
    <property type="entry name" value="Phytase-like_dom"/>
</dbReference>
<name>A0A3A9XX21_9ACTN</name>